<dbReference type="EMBL" id="JAGSSW010000011">
    <property type="protein sequence ID" value="MBR8464685.1"/>
    <property type="molecule type" value="Genomic_DNA"/>
</dbReference>
<evidence type="ECO:0000256" key="1">
    <source>
        <dbReference type="ARBA" id="ARBA00022452"/>
    </source>
</evidence>
<dbReference type="RefSeq" id="WP_212142477.1">
    <property type="nucleotide sequence ID" value="NZ_JAGSSW010000011.1"/>
</dbReference>
<organism evidence="7 8">
    <name type="scientific">Campylobacter anatolicus</name>
    <dbReference type="NCBI Taxonomy" id="2829105"/>
    <lineage>
        <taxon>Bacteria</taxon>
        <taxon>Pseudomonadati</taxon>
        <taxon>Campylobacterota</taxon>
        <taxon>Epsilonproteobacteria</taxon>
        <taxon>Campylobacterales</taxon>
        <taxon>Campylobacteraceae</taxon>
        <taxon>Campylobacter</taxon>
    </lineage>
</organism>
<dbReference type="PIRSF" id="PIRSF029745">
    <property type="entry name" value="FhaC"/>
    <property type="match status" value="1"/>
</dbReference>
<comment type="caution">
    <text evidence="7">The sequence shown here is derived from an EMBL/GenBank/DDBJ whole genome shotgun (WGS) entry which is preliminary data.</text>
</comment>
<keyword evidence="2" id="KW-0812">Transmembrane</keyword>
<evidence type="ECO:0000256" key="3">
    <source>
        <dbReference type="ARBA" id="ARBA00023237"/>
    </source>
</evidence>
<dbReference type="InterPro" id="IPR005565">
    <property type="entry name" value="Hemolysn_activator_HlyB_C"/>
</dbReference>
<evidence type="ECO:0000313" key="8">
    <source>
        <dbReference type="Proteomes" id="UP000682951"/>
    </source>
</evidence>
<sequence length="565" mass="63577">MNKIFILFLLFTCLFSQDDINQREFKNEQERIKHLQDSIPKSNINLQSKNSSETLSIIHETPCFEIDSIVLDDKIETKFQSYLLDALNKVGFQAGSCLGERSINTIISSINNEIISNGFITSFVSIKPLNLKSKKIELSLNLGKIDKISINNKLNQREKAMLFSAFGELEHNKTLNIRNIEQALENISNATLGDVGVSLAPANTLNSTDVLITRDQRALPLMFNINLDNYGSKETGKYQGTIGASAVNLLGFNEIYTISLGKAIFNTEKTSLNHDSQKGNSHNHYLNFSIPFGYFDLSYTNSRYSYSQIILGANQLYEYKGNSKSQILELSYLLHRSQNTKNIAFINLFRRDSKNYIEEFELKNQRRVTAGYEIGIKSQLNLTNSQLNTQISYKRGTGILGALPAPEEQLSEGSSRMKIWLLDVGYKVKLADNIIYDAMLYAQYNKTPLTIQDRLSVGGIYSVRGFDGQMSLVGQKGLYLRNTLAYKYINNYFIYLALDGGAVYSTTSEYSGSNKIAGTGLGIKGDFTLLGQTLKYDLLASTPIYKPQYFKTDKVNISFRVGVSW</sequence>
<dbReference type="Gene3D" id="3.10.20.310">
    <property type="entry name" value="membrane protein fhac"/>
    <property type="match status" value="1"/>
</dbReference>
<dbReference type="InterPro" id="IPR027282">
    <property type="entry name" value="TPS"/>
</dbReference>
<dbReference type="Pfam" id="PF17287">
    <property type="entry name" value="POTRA_3"/>
    <property type="match status" value="1"/>
</dbReference>
<keyword evidence="1" id="KW-1134">Transmembrane beta strand</keyword>
<dbReference type="PANTHER" id="PTHR34597:SF3">
    <property type="entry name" value="OUTER MEMBRANE TRANSPORTER CDIB"/>
    <property type="match status" value="1"/>
</dbReference>
<dbReference type="Pfam" id="PF03865">
    <property type="entry name" value="ShlB"/>
    <property type="match status" value="1"/>
</dbReference>
<dbReference type="InterPro" id="IPR051544">
    <property type="entry name" value="TPS_OM_transporter"/>
</dbReference>
<dbReference type="InterPro" id="IPR035251">
    <property type="entry name" value="ShlB_POTRA"/>
</dbReference>
<dbReference type="PANTHER" id="PTHR34597">
    <property type="entry name" value="SLR1661 PROTEIN"/>
    <property type="match status" value="1"/>
</dbReference>
<evidence type="ECO:0000259" key="5">
    <source>
        <dbReference type="Pfam" id="PF08479"/>
    </source>
</evidence>
<gene>
    <name evidence="7" type="ORF">KDD93_08945</name>
</gene>
<evidence type="ECO:0000256" key="2">
    <source>
        <dbReference type="ARBA" id="ARBA00022692"/>
    </source>
</evidence>
<evidence type="ECO:0000259" key="6">
    <source>
        <dbReference type="Pfam" id="PF17287"/>
    </source>
</evidence>
<evidence type="ECO:0000259" key="4">
    <source>
        <dbReference type="Pfam" id="PF03865"/>
    </source>
</evidence>
<dbReference type="InterPro" id="IPR013686">
    <property type="entry name" value="Polypept-transport_assoc_ShlB"/>
</dbReference>
<feature type="domain" description="Polypeptide-transport-associated ShlB-type" evidence="5">
    <location>
        <begin position="87"/>
        <end position="140"/>
    </location>
</feature>
<proteinExistence type="predicted"/>
<accession>A0ABS5HK84</accession>
<feature type="domain" description="ShlB POTRA" evidence="6">
    <location>
        <begin position="144"/>
        <end position="201"/>
    </location>
</feature>
<keyword evidence="3" id="KW-0998">Cell outer membrane</keyword>
<protein>
    <submittedName>
        <fullName evidence="7">ShlB/FhaC/HecB family hemolysin secretion/activation protein</fullName>
    </submittedName>
</protein>
<dbReference type="Pfam" id="PF08479">
    <property type="entry name" value="POTRA_2"/>
    <property type="match status" value="1"/>
</dbReference>
<reference evidence="7 8" key="1">
    <citation type="submission" date="2021-04" db="EMBL/GenBank/DDBJ databases">
        <title>Molecular and phenotypic characterization and identification of bacterial isolates recovered from the Anatolian ground squirrels (Spermophilus xanthoprymnus) and which have the potential to form a new species in the Campylobacter genus.</title>
        <authorList>
            <person name="Aydin F."/>
            <person name="Abay S."/>
            <person name="Kayman T."/>
            <person name="Karakaya E."/>
            <person name="Mustak H.K."/>
            <person name="Mustak I.B."/>
            <person name="Bilgin N."/>
            <person name="Duzler A."/>
            <person name="Sahin O."/>
            <person name="Guran O."/>
            <person name="Saticioglu I.B."/>
        </authorList>
    </citation>
    <scope>NUCLEOTIDE SEQUENCE [LARGE SCALE GENOMIC DNA]</scope>
    <source>
        <strain evidence="8">faydin-G24</strain>
    </source>
</reference>
<dbReference type="Proteomes" id="UP000682951">
    <property type="component" value="Unassembled WGS sequence"/>
</dbReference>
<keyword evidence="8" id="KW-1185">Reference proteome</keyword>
<evidence type="ECO:0000313" key="7">
    <source>
        <dbReference type="EMBL" id="MBR8464685.1"/>
    </source>
</evidence>
<keyword evidence="1" id="KW-0472">Membrane</keyword>
<feature type="domain" description="Haemolysin activator HlyB C-terminal" evidence="4">
    <location>
        <begin position="207"/>
        <end position="525"/>
    </location>
</feature>
<dbReference type="Gene3D" id="2.40.160.50">
    <property type="entry name" value="membrane protein fhac: a member of the omp85/tpsb transporter family"/>
    <property type="match status" value="1"/>
</dbReference>
<name>A0ABS5HK84_9BACT</name>